<dbReference type="Proteomes" id="UP000565579">
    <property type="component" value="Unassembled WGS sequence"/>
</dbReference>
<dbReference type="EMBL" id="JACHMI010000001">
    <property type="protein sequence ID" value="MBB6551371.1"/>
    <property type="molecule type" value="Genomic_DNA"/>
</dbReference>
<accession>A0A7X0U169</accession>
<name>A0A7X0U169_9ACTN</name>
<evidence type="ECO:0000256" key="1">
    <source>
        <dbReference type="SAM" id="MobiDB-lite"/>
    </source>
</evidence>
<reference evidence="2 3" key="1">
    <citation type="submission" date="2020-08" db="EMBL/GenBank/DDBJ databases">
        <title>Sequencing the genomes of 1000 actinobacteria strains.</title>
        <authorList>
            <person name="Klenk H.-P."/>
        </authorList>
    </citation>
    <scope>NUCLEOTIDE SEQUENCE [LARGE SCALE GENOMIC DNA]</scope>
    <source>
        <strain evidence="2 3">DSM 43768</strain>
    </source>
</reference>
<evidence type="ECO:0000313" key="3">
    <source>
        <dbReference type="Proteomes" id="UP000565579"/>
    </source>
</evidence>
<feature type="region of interest" description="Disordered" evidence="1">
    <location>
        <begin position="237"/>
        <end position="329"/>
    </location>
</feature>
<feature type="region of interest" description="Disordered" evidence="1">
    <location>
        <begin position="1"/>
        <end position="34"/>
    </location>
</feature>
<protein>
    <submittedName>
        <fullName evidence="2">Uncharacterized protein</fullName>
    </submittedName>
</protein>
<dbReference type="RefSeq" id="WP_185105456.1">
    <property type="nucleotide sequence ID" value="NZ_BAAAXY010000234.1"/>
</dbReference>
<keyword evidence="3" id="KW-1185">Reference proteome</keyword>
<comment type="caution">
    <text evidence="2">The sequence shown here is derived from an EMBL/GenBank/DDBJ whole genome shotgun (WGS) entry which is preliminary data.</text>
</comment>
<dbReference type="AlphaFoldDB" id="A0A7X0U169"/>
<gene>
    <name evidence="2" type="ORF">HD593_006166</name>
</gene>
<sequence>MNRRPPALGRRSDVVHGAGTAERGPGAAGHRESPGVRLHFRHVTPEIVENADAVLSGVDGMLMPHGVVSGLPAVELAGERHRGPRPAAVEQPPVGAEQLGLVDHGEQRGDADAAGDEQVPLGGRQGEVVAGAADRHRGAYGQLVVDVGRAAPAVRFPEHADAVGVRVPPVAAQRVLAGQAARQDQVQVRAGRPVRQAAPVRVFQGQGDHAVGDRRPGGHPQVESGFRDHACSRVVRRKACTASPPAIRTAATSRKSRPGGQPASCAAADSSIPPAAMTRQARIRARRPMRSASGARNSEPRAVLTSDDVKASATLRRIYEQRPSSRDPL</sequence>
<proteinExistence type="predicted"/>
<evidence type="ECO:0000313" key="2">
    <source>
        <dbReference type="EMBL" id="MBB6551371.1"/>
    </source>
</evidence>
<organism evidence="2 3">
    <name type="scientific">Nonomuraea rubra</name>
    <dbReference type="NCBI Taxonomy" id="46180"/>
    <lineage>
        <taxon>Bacteria</taxon>
        <taxon>Bacillati</taxon>
        <taxon>Actinomycetota</taxon>
        <taxon>Actinomycetes</taxon>
        <taxon>Streptosporangiales</taxon>
        <taxon>Streptosporangiaceae</taxon>
        <taxon>Nonomuraea</taxon>
    </lineage>
</organism>
<feature type="region of interest" description="Disordered" evidence="1">
    <location>
        <begin position="205"/>
        <end position="225"/>
    </location>
</feature>
<feature type="compositionally biased region" description="Basic and acidic residues" evidence="1">
    <location>
        <begin position="317"/>
        <end position="329"/>
    </location>
</feature>